<feature type="signal peptide" evidence="1">
    <location>
        <begin position="1"/>
        <end position="19"/>
    </location>
</feature>
<dbReference type="EMBL" id="NAJM01000005">
    <property type="protein sequence ID" value="RVX74168.1"/>
    <property type="molecule type" value="Genomic_DNA"/>
</dbReference>
<organism evidence="3 4">
    <name type="scientific">Exophiala mesophila</name>
    <name type="common">Black yeast-like fungus</name>
    <dbReference type="NCBI Taxonomy" id="212818"/>
    <lineage>
        <taxon>Eukaryota</taxon>
        <taxon>Fungi</taxon>
        <taxon>Dikarya</taxon>
        <taxon>Ascomycota</taxon>
        <taxon>Pezizomycotina</taxon>
        <taxon>Eurotiomycetes</taxon>
        <taxon>Chaetothyriomycetidae</taxon>
        <taxon>Chaetothyriales</taxon>
        <taxon>Herpotrichiellaceae</taxon>
        <taxon>Exophiala</taxon>
    </lineage>
</organism>
<name>A0A438NEL9_EXOME</name>
<feature type="chain" id="PRO_5019184396" description="NTF2-like domain-containing protein" evidence="1">
    <location>
        <begin position="20"/>
        <end position="179"/>
    </location>
</feature>
<evidence type="ECO:0000256" key="1">
    <source>
        <dbReference type="SAM" id="SignalP"/>
    </source>
</evidence>
<reference evidence="3 4" key="1">
    <citation type="submission" date="2017-03" db="EMBL/GenBank/DDBJ databases">
        <title>Genomes of endolithic fungi from Antarctica.</title>
        <authorList>
            <person name="Coleine C."/>
            <person name="Masonjones S."/>
            <person name="Stajich J.E."/>
        </authorList>
    </citation>
    <scope>NUCLEOTIDE SEQUENCE [LARGE SCALE GENOMIC DNA]</scope>
    <source>
        <strain evidence="3 4">CCFEE 6314</strain>
    </source>
</reference>
<dbReference type="Pfam" id="PF26534">
    <property type="entry name" value="NTF2_7"/>
    <property type="match status" value="1"/>
</dbReference>
<dbReference type="InterPro" id="IPR058645">
    <property type="entry name" value="NTF2-like_dom_7"/>
</dbReference>
<proteinExistence type="predicted"/>
<sequence>MRLLTFLTPLALSAWTANAWNGGGYCLSDQDAQSIADRSTIFLEHLDIDAANATAQGLFADNLQEFGDSINSLRGDALGTQVENGKAKYIEETLGSPPIPSITTIAIVHGCTDMVWQWQFDGIGTGQYRVRGFTLIEVDQNKQVAYQYVEFNGLAWALDIGFTITPPATGPFSSSGGSK</sequence>
<evidence type="ECO:0000313" key="4">
    <source>
        <dbReference type="Proteomes" id="UP000288859"/>
    </source>
</evidence>
<dbReference type="AlphaFoldDB" id="A0A438NEL9"/>
<protein>
    <recommendedName>
        <fullName evidence="2">NTF2-like domain-containing protein</fullName>
    </recommendedName>
</protein>
<feature type="domain" description="NTF2-like" evidence="2">
    <location>
        <begin position="26"/>
        <end position="162"/>
    </location>
</feature>
<dbReference type="OrthoDB" id="5596743at2759"/>
<gene>
    <name evidence="3" type="ORF">B0A52_02000</name>
</gene>
<accession>A0A438NEL9</accession>
<evidence type="ECO:0000259" key="2">
    <source>
        <dbReference type="Pfam" id="PF26534"/>
    </source>
</evidence>
<keyword evidence="1" id="KW-0732">Signal</keyword>
<dbReference type="Proteomes" id="UP000288859">
    <property type="component" value="Unassembled WGS sequence"/>
</dbReference>
<comment type="caution">
    <text evidence="3">The sequence shown here is derived from an EMBL/GenBank/DDBJ whole genome shotgun (WGS) entry which is preliminary data.</text>
</comment>
<dbReference type="VEuPathDB" id="FungiDB:PV10_02709"/>
<evidence type="ECO:0000313" key="3">
    <source>
        <dbReference type="EMBL" id="RVX74168.1"/>
    </source>
</evidence>